<reference evidence="2" key="1">
    <citation type="submission" date="2020-08" db="EMBL/GenBank/DDBJ databases">
        <title>Multicomponent nature underlies the extraordinary mechanical properties of spider dragline silk.</title>
        <authorList>
            <person name="Kono N."/>
            <person name="Nakamura H."/>
            <person name="Mori M."/>
            <person name="Yoshida Y."/>
            <person name="Ohtoshi R."/>
            <person name="Malay A.D."/>
            <person name="Moran D.A.P."/>
            <person name="Tomita M."/>
            <person name="Numata K."/>
            <person name="Arakawa K."/>
        </authorList>
    </citation>
    <scope>NUCLEOTIDE SEQUENCE</scope>
</reference>
<dbReference type="InterPro" id="IPR051065">
    <property type="entry name" value="Ras-related_GTPase"/>
</dbReference>
<dbReference type="OrthoDB" id="18798at2759"/>
<dbReference type="AlphaFoldDB" id="A0A8X6M8E0"/>
<proteinExistence type="predicted"/>
<gene>
    <name evidence="2" type="primary">NCL1_12641</name>
    <name evidence="2" type="ORF">TNIN_282611</name>
</gene>
<evidence type="ECO:0000256" key="1">
    <source>
        <dbReference type="ARBA" id="ARBA00022801"/>
    </source>
</evidence>
<dbReference type="Proteomes" id="UP000886998">
    <property type="component" value="Unassembled WGS sequence"/>
</dbReference>
<dbReference type="PANTHER" id="PTHR45704">
    <property type="entry name" value="RAS-LIKE FAMILY MEMBER 11"/>
    <property type="match status" value="1"/>
</dbReference>
<dbReference type="GO" id="GO:0016787">
    <property type="term" value="F:hydrolase activity"/>
    <property type="evidence" value="ECO:0007669"/>
    <property type="project" value="UniProtKB-KW"/>
</dbReference>
<sequence>MSCLYDRAPSDWLKRESRFVARRRSCEIGEGTIEENSNLALTVRFLTKRYIGEYDHQTGEMLAKDHNSAFLEVAASEHVSQVADAFYELCREIHSCRRRSKQSLLDRLKYGGRNSRGDSKKKAEH</sequence>
<evidence type="ECO:0000313" key="3">
    <source>
        <dbReference type="Proteomes" id="UP000886998"/>
    </source>
</evidence>
<name>A0A8X6M8E0_9ARAC</name>
<dbReference type="EMBL" id="BMAV01024828">
    <property type="protein sequence ID" value="GFS36418.1"/>
    <property type="molecule type" value="Genomic_DNA"/>
</dbReference>
<keyword evidence="3" id="KW-1185">Reference proteome</keyword>
<organism evidence="2 3">
    <name type="scientific">Trichonephila inaurata madagascariensis</name>
    <dbReference type="NCBI Taxonomy" id="2747483"/>
    <lineage>
        <taxon>Eukaryota</taxon>
        <taxon>Metazoa</taxon>
        <taxon>Ecdysozoa</taxon>
        <taxon>Arthropoda</taxon>
        <taxon>Chelicerata</taxon>
        <taxon>Arachnida</taxon>
        <taxon>Araneae</taxon>
        <taxon>Araneomorphae</taxon>
        <taxon>Entelegynae</taxon>
        <taxon>Araneoidea</taxon>
        <taxon>Nephilidae</taxon>
        <taxon>Trichonephila</taxon>
        <taxon>Trichonephila inaurata</taxon>
    </lineage>
</organism>
<evidence type="ECO:0000313" key="2">
    <source>
        <dbReference type="EMBL" id="GFS36418.1"/>
    </source>
</evidence>
<protein>
    <submittedName>
        <fullName evidence="2">Ras-like protein family member 11A</fullName>
    </submittedName>
</protein>
<comment type="caution">
    <text evidence="2">The sequence shown here is derived from an EMBL/GenBank/DDBJ whole genome shotgun (WGS) entry which is preliminary data.</text>
</comment>
<accession>A0A8X6M8E0</accession>
<keyword evidence="1" id="KW-0378">Hydrolase</keyword>